<dbReference type="Proteomes" id="UP000653305">
    <property type="component" value="Unassembled WGS sequence"/>
</dbReference>
<evidence type="ECO:0000259" key="7">
    <source>
        <dbReference type="PROSITE" id="PS50066"/>
    </source>
</evidence>
<dbReference type="PANTHER" id="PTHR11945">
    <property type="entry name" value="MADS BOX PROTEIN"/>
    <property type="match status" value="1"/>
</dbReference>
<comment type="caution">
    <text evidence="8">The sequence shown here is derived from an EMBL/GenBank/DDBJ whole genome shotgun (WGS) entry which is preliminary data.</text>
</comment>
<evidence type="ECO:0000256" key="4">
    <source>
        <dbReference type="ARBA" id="ARBA00023163"/>
    </source>
</evidence>
<keyword evidence="3" id="KW-0238">DNA-binding</keyword>
<keyword evidence="5" id="KW-0539">Nucleus</keyword>
<sequence>MEKIKSETNRQVTFSKRRVGLFKKASELHTLCGGENAVVVFSPSDKAHSFAAPNIETITDRFLNQIALGGTRFNQTPPAHDNPITRHRNQELTNLERQLEDEKRKKKEHDKMRKANPNQIGYPPNLDLLDFDQLQALKDNLVSLKHALNTQITDATGKRVDPDARNSGPGVGYPMDQNTQGLPSYNMADHSYYGNNGTMLNDMGPFVPDGALNNYQAPFDFGGNDPNVGFMYDAKACYYNNPGASFFPDMVTNNHGYVDPYDPTVNNYGYQFPLRPNDHEAGGSNLMFPYNYGCPNDEVPNEDGTGIDDGEDEGEGGGAQGYVQDEYGRFNYNNFGHGN</sequence>
<dbReference type="EMBL" id="BMAC01000170">
    <property type="protein sequence ID" value="GFP88666.1"/>
    <property type="molecule type" value="Genomic_DNA"/>
</dbReference>
<feature type="compositionally biased region" description="Acidic residues" evidence="6">
    <location>
        <begin position="299"/>
        <end position="315"/>
    </location>
</feature>
<dbReference type="GO" id="GO:0046983">
    <property type="term" value="F:protein dimerization activity"/>
    <property type="evidence" value="ECO:0007669"/>
    <property type="project" value="InterPro"/>
</dbReference>
<name>A0A830BPA7_9LAMI</name>
<dbReference type="InterPro" id="IPR036879">
    <property type="entry name" value="TF_MADSbox_sf"/>
</dbReference>
<accession>A0A830BPA7</accession>
<gene>
    <name evidence="8" type="ORF">PHJA_001010300</name>
</gene>
<reference evidence="8" key="1">
    <citation type="submission" date="2020-07" db="EMBL/GenBank/DDBJ databases">
        <title>Ethylene signaling mediates host invasion by parasitic plants.</title>
        <authorList>
            <person name="Yoshida S."/>
        </authorList>
    </citation>
    <scope>NUCLEOTIDE SEQUENCE</scope>
    <source>
        <strain evidence="8">Okayama</strain>
    </source>
</reference>
<dbReference type="GO" id="GO:0000981">
    <property type="term" value="F:DNA-binding transcription factor activity, RNA polymerase II-specific"/>
    <property type="evidence" value="ECO:0007669"/>
    <property type="project" value="TreeGrafter"/>
</dbReference>
<keyword evidence="2" id="KW-0805">Transcription regulation</keyword>
<dbReference type="GO" id="GO:0000978">
    <property type="term" value="F:RNA polymerase II cis-regulatory region sequence-specific DNA binding"/>
    <property type="evidence" value="ECO:0007669"/>
    <property type="project" value="TreeGrafter"/>
</dbReference>
<keyword evidence="4" id="KW-0804">Transcription</keyword>
<keyword evidence="9" id="KW-1185">Reference proteome</keyword>
<evidence type="ECO:0000313" key="9">
    <source>
        <dbReference type="Proteomes" id="UP000653305"/>
    </source>
</evidence>
<dbReference type="OrthoDB" id="913454at2759"/>
<dbReference type="PANTHER" id="PTHR11945:SF776">
    <property type="entry name" value="AGAMOUS-LIKE 50-RELATED"/>
    <property type="match status" value="1"/>
</dbReference>
<dbReference type="Gene3D" id="3.40.1810.10">
    <property type="entry name" value="Transcription factor, MADS-box"/>
    <property type="match status" value="1"/>
</dbReference>
<feature type="domain" description="MADS-box" evidence="7">
    <location>
        <begin position="1"/>
        <end position="54"/>
    </location>
</feature>
<dbReference type="Pfam" id="PF00319">
    <property type="entry name" value="SRF-TF"/>
    <property type="match status" value="1"/>
</dbReference>
<protein>
    <submittedName>
        <fullName evidence="8">Agamous-like mads-box protein agl62</fullName>
    </submittedName>
</protein>
<feature type="region of interest" description="Disordered" evidence="6">
    <location>
        <begin position="71"/>
        <end position="121"/>
    </location>
</feature>
<dbReference type="FunFam" id="3.40.1810.10:FF:000006">
    <property type="entry name" value="Agamous-like MADS-box protein AGL62"/>
    <property type="match status" value="1"/>
</dbReference>
<evidence type="ECO:0000256" key="2">
    <source>
        <dbReference type="ARBA" id="ARBA00023015"/>
    </source>
</evidence>
<dbReference type="SMART" id="SM00432">
    <property type="entry name" value="MADS"/>
    <property type="match status" value="1"/>
</dbReference>
<proteinExistence type="predicted"/>
<dbReference type="PROSITE" id="PS50066">
    <property type="entry name" value="MADS_BOX_2"/>
    <property type="match status" value="1"/>
</dbReference>
<comment type="subcellular location">
    <subcellularLocation>
        <location evidence="1">Nucleus</location>
    </subcellularLocation>
</comment>
<dbReference type="AlphaFoldDB" id="A0A830BPA7"/>
<evidence type="ECO:0000256" key="1">
    <source>
        <dbReference type="ARBA" id="ARBA00004123"/>
    </source>
</evidence>
<feature type="region of interest" description="Disordered" evidence="6">
    <location>
        <begin position="298"/>
        <end position="323"/>
    </location>
</feature>
<evidence type="ECO:0000313" key="8">
    <source>
        <dbReference type="EMBL" id="GFP88666.1"/>
    </source>
</evidence>
<dbReference type="SUPFAM" id="SSF55455">
    <property type="entry name" value="SRF-like"/>
    <property type="match status" value="1"/>
</dbReference>
<evidence type="ECO:0000256" key="5">
    <source>
        <dbReference type="ARBA" id="ARBA00023242"/>
    </source>
</evidence>
<dbReference type="PRINTS" id="PR00404">
    <property type="entry name" value="MADSDOMAIN"/>
</dbReference>
<feature type="compositionally biased region" description="Basic and acidic residues" evidence="6">
    <location>
        <begin position="97"/>
        <end position="113"/>
    </location>
</feature>
<evidence type="ECO:0000256" key="6">
    <source>
        <dbReference type="SAM" id="MobiDB-lite"/>
    </source>
</evidence>
<evidence type="ECO:0000256" key="3">
    <source>
        <dbReference type="ARBA" id="ARBA00023125"/>
    </source>
</evidence>
<dbReference type="InterPro" id="IPR002100">
    <property type="entry name" value="TF_MADSbox"/>
</dbReference>
<dbReference type="GO" id="GO:0005634">
    <property type="term" value="C:nucleus"/>
    <property type="evidence" value="ECO:0007669"/>
    <property type="project" value="UniProtKB-SubCell"/>
</dbReference>
<organism evidence="8 9">
    <name type="scientific">Phtheirospermum japonicum</name>
    <dbReference type="NCBI Taxonomy" id="374723"/>
    <lineage>
        <taxon>Eukaryota</taxon>
        <taxon>Viridiplantae</taxon>
        <taxon>Streptophyta</taxon>
        <taxon>Embryophyta</taxon>
        <taxon>Tracheophyta</taxon>
        <taxon>Spermatophyta</taxon>
        <taxon>Magnoliopsida</taxon>
        <taxon>eudicotyledons</taxon>
        <taxon>Gunneridae</taxon>
        <taxon>Pentapetalae</taxon>
        <taxon>asterids</taxon>
        <taxon>lamiids</taxon>
        <taxon>Lamiales</taxon>
        <taxon>Orobanchaceae</taxon>
        <taxon>Orobanchaceae incertae sedis</taxon>
        <taxon>Phtheirospermum</taxon>
    </lineage>
</organism>